<proteinExistence type="predicted"/>
<accession>S7RF05</accession>
<dbReference type="EMBL" id="KB469312">
    <property type="protein sequence ID" value="EPQ51054.1"/>
    <property type="molecule type" value="Genomic_DNA"/>
</dbReference>
<name>S7RF05_GLOTA</name>
<dbReference type="AlphaFoldDB" id="S7RF05"/>
<reference evidence="1 2" key="1">
    <citation type="journal article" date="2012" name="Science">
        <title>The Paleozoic origin of enzymatic lignin decomposition reconstructed from 31 fungal genomes.</title>
        <authorList>
            <person name="Floudas D."/>
            <person name="Binder M."/>
            <person name="Riley R."/>
            <person name="Barry K."/>
            <person name="Blanchette R.A."/>
            <person name="Henrissat B."/>
            <person name="Martinez A.T."/>
            <person name="Otillar R."/>
            <person name="Spatafora J.W."/>
            <person name="Yadav J.S."/>
            <person name="Aerts A."/>
            <person name="Benoit I."/>
            <person name="Boyd A."/>
            <person name="Carlson A."/>
            <person name="Copeland A."/>
            <person name="Coutinho P.M."/>
            <person name="de Vries R.P."/>
            <person name="Ferreira P."/>
            <person name="Findley K."/>
            <person name="Foster B."/>
            <person name="Gaskell J."/>
            <person name="Glotzer D."/>
            <person name="Gorecki P."/>
            <person name="Heitman J."/>
            <person name="Hesse C."/>
            <person name="Hori C."/>
            <person name="Igarashi K."/>
            <person name="Jurgens J.A."/>
            <person name="Kallen N."/>
            <person name="Kersten P."/>
            <person name="Kohler A."/>
            <person name="Kuees U."/>
            <person name="Kumar T.K.A."/>
            <person name="Kuo A."/>
            <person name="LaButti K."/>
            <person name="Larrondo L.F."/>
            <person name="Lindquist E."/>
            <person name="Ling A."/>
            <person name="Lombard V."/>
            <person name="Lucas S."/>
            <person name="Lundell T."/>
            <person name="Martin R."/>
            <person name="McLaughlin D.J."/>
            <person name="Morgenstern I."/>
            <person name="Morin E."/>
            <person name="Murat C."/>
            <person name="Nagy L.G."/>
            <person name="Nolan M."/>
            <person name="Ohm R.A."/>
            <person name="Patyshakuliyeva A."/>
            <person name="Rokas A."/>
            <person name="Ruiz-Duenas F.J."/>
            <person name="Sabat G."/>
            <person name="Salamov A."/>
            <person name="Samejima M."/>
            <person name="Schmutz J."/>
            <person name="Slot J.C."/>
            <person name="St John F."/>
            <person name="Stenlid J."/>
            <person name="Sun H."/>
            <person name="Sun S."/>
            <person name="Syed K."/>
            <person name="Tsang A."/>
            <person name="Wiebenga A."/>
            <person name="Young D."/>
            <person name="Pisabarro A."/>
            <person name="Eastwood D.C."/>
            <person name="Martin F."/>
            <person name="Cullen D."/>
            <person name="Grigoriev I.V."/>
            <person name="Hibbett D.S."/>
        </authorList>
    </citation>
    <scope>NUCLEOTIDE SEQUENCE [LARGE SCALE GENOMIC DNA]</scope>
    <source>
        <strain evidence="1 2">ATCC 11539</strain>
    </source>
</reference>
<keyword evidence="2" id="KW-1185">Reference proteome</keyword>
<gene>
    <name evidence="1" type="ORF">GLOTRDRAFT_81668</name>
</gene>
<dbReference type="OrthoDB" id="5599753at2759"/>
<dbReference type="GeneID" id="19309099"/>
<evidence type="ECO:0000313" key="1">
    <source>
        <dbReference type="EMBL" id="EPQ51054.1"/>
    </source>
</evidence>
<dbReference type="KEGG" id="gtr:GLOTRDRAFT_81668"/>
<evidence type="ECO:0000313" key="2">
    <source>
        <dbReference type="Proteomes" id="UP000030669"/>
    </source>
</evidence>
<dbReference type="HOGENOM" id="CLU_080238_0_0_1"/>
<dbReference type="RefSeq" id="XP_007870496.1">
    <property type="nucleotide sequence ID" value="XM_007872305.1"/>
</dbReference>
<dbReference type="Proteomes" id="UP000030669">
    <property type="component" value="Unassembled WGS sequence"/>
</dbReference>
<protein>
    <submittedName>
        <fullName evidence="1">Uncharacterized protein</fullName>
    </submittedName>
</protein>
<dbReference type="eggNOG" id="ENOG502S87B">
    <property type="taxonomic scope" value="Eukaryota"/>
</dbReference>
<dbReference type="OMA" id="AWWLIDS"/>
<sequence>MGLLTSSTLTALLIPPAAGVVYLLYLDRRLSKRVKHEYTELGPYVRGDGPSNLPPGANRPGAKIFTDSLRLELPTKSLAPVGTSQLLTLYLRNNFSIFTRTPQGYLMRWMNKGKADSASEAYTPEGVRRLEFKVGDAVLGMYHVAHREDSQGLVEFKMQGPDERVAGALVIRLSREDDITTITNQTFMWNPLDLSSAKTLPLTKKLLGWAHELTAKYLMVSGADALCRTPYAKD</sequence>
<organism evidence="1 2">
    <name type="scientific">Gloeophyllum trabeum (strain ATCC 11539 / FP-39264 / Madison 617)</name>
    <name type="common">Brown rot fungus</name>
    <dbReference type="NCBI Taxonomy" id="670483"/>
    <lineage>
        <taxon>Eukaryota</taxon>
        <taxon>Fungi</taxon>
        <taxon>Dikarya</taxon>
        <taxon>Basidiomycota</taxon>
        <taxon>Agaricomycotina</taxon>
        <taxon>Agaricomycetes</taxon>
        <taxon>Gloeophyllales</taxon>
        <taxon>Gloeophyllaceae</taxon>
        <taxon>Gloeophyllum</taxon>
    </lineage>
</organism>